<reference evidence="6" key="1">
    <citation type="submission" date="2024-07" db="EMBL/GenBank/DDBJ databases">
        <authorList>
            <person name="Kim Y.J."/>
            <person name="Jeong J.Y."/>
        </authorList>
    </citation>
    <scope>NUCLEOTIDE SEQUENCE</scope>
    <source>
        <strain evidence="6">GIHE-MW2</strain>
    </source>
</reference>
<proteinExistence type="predicted"/>
<feature type="signal peptide" evidence="5">
    <location>
        <begin position="1"/>
        <end position="20"/>
    </location>
</feature>
<organism evidence="6">
    <name type="scientific">Planktothricoides raciborskii GIHE-MW2</name>
    <dbReference type="NCBI Taxonomy" id="2792601"/>
    <lineage>
        <taxon>Bacteria</taxon>
        <taxon>Bacillati</taxon>
        <taxon>Cyanobacteriota</taxon>
        <taxon>Cyanophyceae</taxon>
        <taxon>Oscillatoriophycideae</taxon>
        <taxon>Oscillatoriales</taxon>
        <taxon>Oscillatoriaceae</taxon>
        <taxon>Planktothricoides</taxon>
    </lineage>
</organism>
<dbReference type="InterPro" id="IPR011989">
    <property type="entry name" value="ARM-like"/>
</dbReference>
<keyword evidence="4" id="KW-0812">Transmembrane</keyword>
<protein>
    <recommendedName>
        <fullName evidence="7">HEAT repeat domain-containing protein</fullName>
    </recommendedName>
</protein>
<feature type="transmembrane region" description="Helical" evidence="4">
    <location>
        <begin position="86"/>
        <end position="110"/>
    </location>
</feature>
<evidence type="ECO:0000256" key="4">
    <source>
        <dbReference type="SAM" id="Phobius"/>
    </source>
</evidence>
<dbReference type="Gene3D" id="1.25.10.10">
    <property type="entry name" value="Leucine-rich Repeat Variant"/>
    <property type="match status" value="1"/>
</dbReference>
<evidence type="ECO:0000256" key="1">
    <source>
        <dbReference type="ARBA" id="ARBA00022549"/>
    </source>
</evidence>
<accession>A0AAU8JJ56</accession>
<feature type="region of interest" description="Disordered" evidence="3">
    <location>
        <begin position="183"/>
        <end position="209"/>
    </location>
</feature>
<evidence type="ECO:0008006" key="7">
    <source>
        <dbReference type="Google" id="ProtNLM"/>
    </source>
</evidence>
<dbReference type="RefSeq" id="WP_354635786.1">
    <property type="nucleotide sequence ID" value="NZ_CP159837.1"/>
</dbReference>
<dbReference type="PANTHER" id="PTHR12697">
    <property type="entry name" value="PBS LYASE HEAT-LIKE PROTEIN"/>
    <property type="match status" value="1"/>
</dbReference>
<keyword evidence="4" id="KW-0472">Membrane</keyword>
<dbReference type="GO" id="GO:0016491">
    <property type="term" value="F:oxidoreductase activity"/>
    <property type="evidence" value="ECO:0007669"/>
    <property type="project" value="TreeGrafter"/>
</dbReference>
<sequence length="465" mass="51446">MTSYRLILCLIISLTSFDFAPGSVSKTESFQIPGTKPYQNTPETALKSKSLNPPFNLGANAKSPGNSYFLEFIAKGENKGRSKKDLIWLALIILSTVFGAAIFAGLFYLLTNPSVEIESEESTNPENSDPKSSAELNPQDLSDELNSETHIDSNVGEIYVQNPEATAYQSGAQDATTNQIDNHKNISENSQNIQSISEQPLAANRKKKQSDELGFTRKIFLKIFSKKSEKKPANQSDIKPINPQNNDELLKSQINSEKPPDIHPEKLEIERLPNIPGSTTSLPQGNQAISLDPGRESLAISENINTTRLAKIDIIEELIRELQNPDPIKRRKCIWELSQRGDSRAIQPLVNLMIDSDSKQSSLILGALSEIGTRTIKPINRALALSLQDHNADVRKNAIRDLTRIYDLINQITQLLNYAVNDTDPEVQETARWALSQLSKLSKSSGYEVPSALPNVTNIGDNSPE</sequence>
<keyword evidence="5" id="KW-0732">Signal</keyword>
<keyword evidence="4" id="KW-1133">Transmembrane helix</keyword>
<dbReference type="InterPro" id="IPR016024">
    <property type="entry name" value="ARM-type_fold"/>
</dbReference>
<feature type="compositionally biased region" description="Polar residues" evidence="3">
    <location>
        <begin position="124"/>
        <end position="140"/>
    </location>
</feature>
<feature type="compositionally biased region" description="Low complexity" evidence="3">
    <location>
        <begin position="187"/>
        <end position="199"/>
    </location>
</feature>
<feature type="region of interest" description="Disordered" evidence="3">
    <location>
        <begin position="119"/>
        <end position="140"/>
    </location>
</feature>
<dbReference type="PANTHER" id="PTHR12697:SF5">
    <property type="entry name" value="DEOXYHYPUSINE HYDROXYLASE"/>
    <property type="match status" value="1"/>
</dbReference>
<keyword evidence="1" id="KW-0042">Antenna complex</keyword>
<feature type="chain" id="PRO_5043761997" description="HEAT repeat domain-containing protein" evidence="5">
    <location>
        <begin position="21"/>
        <end position="465"/>
    </location>
</feature>
<evidence type="ECO:0000256" key="3">
    <source>
        <dbReference type="SAM" id="MobiDB-lite"/>
    </source>
</evidence>
<name>A0AAU8JJ56_9CYAN</name>
<dbReference type="EMBL" id="CP159837">
    <property type="protein sequence ID" value="XCM38313.1"/>
    <property type="molecule type" value="Genomic_DNA"/>
</dbReference>
<dbReference type="GO" id="GO:0030089">
    <property type="term" value="C:phycobilisome"/>
    <property type="evidence" value="ECO:0007669"/>
    <property type="project" value="UniProtKB-KW"/>
</dbReference>
<evidence type="ECO:0000256" key="5">
    <source>
        <dbReference type="SAM" id="SignalP"/>
    </source>
</evidence>
<evidence type="ECO:0000313" key="6">
    <source>
        <dbReference type="EMBL" id="XCM38313.1"/>
    </source>
</evidence>
<dbReference type="SUPFAM" id="SSF48371">
    <property type="entry name" value="ARM repeat"/>
    <property type="match status" value="1"/>
</dbReference>
<keyword evidence="2" id="KW-0605">Phycobilisome</keyword>
<evidence type="ECO:0000256" key="2">
    <source>
        <dbReference type="ARBA" id="ARBA00022738"/>
    </source>
</evidence>
<dbReference type="AlphaFoldDB" id="A0AAU8JJ56"/>
<gene>
    <name evidence="6" type="ORF">ABWT76_001151</name>
</gene>